<dbReference type="GO" id="GO:0097352">
    <property type="term" value="P:autophagosome maturation"/>
    <property type="evidence" value="ECO:0007669"/>
    <property type="project" value="TreeGrafter"/>
</dbReference>
<evidence type="ECO:0000256" key="1">
    <source>
        <dbReference type="ARBA" id="ARBA00007468"/>
    </source>
</evidence>
<dbReference type="SUPFAM" id="SSF54768">
    <property type="entry name" value="dsRNA-binding domain-like"/>
    <property type="match status" value="1"/>
</dbReference>
<keyword evidence="4" id="KW-1185">Reference proteome</keyword>
<evidence type="ECO:0000313" key="4">
    <source>
        <dbReference type="Proteomes" id="UP001367676"/>
    </source>
</evidence>
<dbReference type="PANTHER" id="PTHR31139:SF6">
    <property type="entry name" value="PROTEIN LIMB EXPRESSION 1 HOMOLOG"/>
    <property type="match status" value="1"/>
</dbReference>
<organism evidence="3 4">
    <name type="scientific">Parthenolecanium corni</name>
    <dbReference type="NCBI Taxonomy" id="536013"/>
    <lineage>
        <taxon>Eukaryota</taxon>
        <taxon>Metazoa</taxon>
        <taxon>Ecdysozoa</taxon>
        <taxon>Arthropoda</taxon>
        <taxon>Hexapoda</taxon>
        <taxon>Insecta</taxon>
        <taxon>Pterygota</taxon>
        <taxon>Neoptera</taxon>
        <taxon>Paraneoptera</taxon>
        <taxon>Hemiptera</taxon>
        <taxon>Sternorrhyncha</taxon>
        <taxon>Coccoidea</taxon>
        <taxon>Coccidae</taxon>
        <taxon>Parthenolecanium</taxon>
    </lineage>
</organism>
<reference evidence="3 4" key="1">
    <citation type="submission" date="2024-03" db="EMBL/GenBank/DDBJ databases">
        <title>Adaptation during the transition from Ophiocordyceps entomopathogen to insect associate is accompanied by gene loss and intensified selection.</title>
        <authorList>
            <person name="Ward C.M."/>
            <person name="Onetto C.A."/>
            <person name="Borneman A.R."/>
        </authorList>
    </citation>
    <scope>NUCLEOTIDE SEQUENCE [LARGE SCALE GENOMIC DNA]</scope>
    <source>
        <strain evidence="3">AWRI1</strain>
        <tissue evidence="3">Single Adult Female</tissue>
    </source>
</reference>
<evidence type="ECO:0000256" key="2">
    <source>
        <dbReference type="SAM" id="MobiDB-lite"/>
    </source>
</evidence>
<dbReference type="Pfam" id="PF14954">
    <property type="entry name" value="LIX1"/>
    <property type="match status" value="1"/>
</dbReference>
<dbReference type="Proteomes" id="UP001367676">
    <property type="component" value="Unassembled WGS sequence"/>
</dbReference>
<feature type="region of interest" description="Disordered" evidence="2">
    <location>
        <begin position="1"/>
        <end position="27"/>
    </location>
</feature>
<proteinExistence type="inferred from homology"/>
<sequence>MTSSAGQSSTDAANSVCGNDMAADDERGTKRILKETVDAVVNSFAKHTREFGRVSTQSAVGAHCSLRPEKVKRAEDEEDEGAGEGQLTSASERFDGHGARRMRRFGGYKWLGISNVGEPRGLLPAGVLRVLPVLPVLPVHQIIALLADVIATGVSDSETLNVVEALQEFWQMKQSRHANDPRSNPCGALLIYESVPSVSPPYVCYVTLPGGSCFGSFQNCPTKAEARRSAAKIALMNSVFNEHPSRTITDHFIENAVAEATNSFNGQTCAKNGGEAAEDVNSGIGAFRFMLECNRGRTMLEFQELMTVFQLLHWNGSLKAMRERQCSRQEVIAHYSDRTLDDTMRSQMALDWIAREQDSGGTIKRELYAAEKELEAARLAGKELRFPKEKKDILTMALNQISSAPT</sequence>
<feature type="region of interest" description="Disordered" evidence="2">
    <location>
        <begin position="66"/>
        <end position="95"/>
    </location>
</feature>
<comment type="caution">
    <text evidence="3">The sequence shown here is derived from an EMBL/GenBank/DDBJ whole genome shotgun (WGS) entry which is preliminary data.</text>
</comment>
<name>A0AAN9TAS7_9HEMI</name>
<accession>A0AAN9TAS7</accession>
<comment type="similarity">
    <text evidence="1">Belongs to the LIX1 family.</text>
</comment>
<dbReference type="AlphaFoldDB" id="A0AAN9TAS7"/>
<dbReference type="PANTHER" id="PTHR31139">
    <property type="entry name" value="ECTOPIC P GRANULES PROTEIN 5 HOMOLOG"/>
    <property type="match status" value="1"/>
</dbReference>
<feature type="compositionally biased region" description="Basic and acidic residues" evidence="2">
    <location>
        <begin position="66"/>
        <end position="75"/>
    </location>
</feature>
<evidence type="ECO:0008006" key="5">
    <source>
        <dbReference type="Google" id="ProtNLM"/>
    </source>
</evidence>
<dbReference type="InterPro" id="IPR051436">
    <property type="entry name" value="Autophagy-related_EPG5"/>
</dbReference>
<dbReference type="GO" id="GO:0005737">
    <property type="term" value="C:cytoplasm"/>
    <property type="evidence" value="ECO:0007669"/>
    <property type="project" value="TreeGrafter"/>
</dbReference>
<gene>
    <name evidence="3" type="ORF">V9T40_000280</name>
</gene>
<dbReference type="EMBL" id="JBBCAQ010000034">
    <property type="protein sequence ID" value="KAK7579651.1"/>
    <property type="molecule type" value="Genomic_DNA"/>
</dbReference>
<evidence type="ECO:0000313" key="3">
    <source>
        <dbReference type="EMBL" id="KAK7579651.1"/>
    </source>
</evidence>
<protein>
    <recommendedName>
        <fullName evidence="5">LIX1-like protein</fullName>
    </recommendedName>
</protein>
<dbReference type="InterPro" id="IPR029270">
    <property type="entry name" value="LIX1"/>
</dbReference>
<feature type="compositionally biased region" description="Polar residues" evidence="2">
    <location>
        <begin position="1"/>
        <end position="17"/>
    </location>
</feature>